<evidence type="ECO:0000313" key="2">
    <source>
        <dbReference type="EMBL" id="KAK7312855.1"/>
    </source>
</evidence>
<dbReference type="AlphaFoldDB" id="A0AAN9K8G5"/>
<comment type="caution">
    <text evidence="2">The sequence shown here is derived from an EMBL/GenBank/DDBJ whole genome shotgun (WGS) entry which is preliminary data.</text>
</comment>
<name>A0AAN9K8G5_CANGL</name>
<feature type="region of interest" description="Disordered" evidence="1">
    <location>
        <begin position="68"/>
        <end position="101"/>
    </location>
</feature>
<keyword evidence="3" id="KW-1185">Reference proteome</keyword>
<protein>
    <submittedName>
        <fullName evidence="2">Uncharacterized protein</fullName>
    </submittedName>
</protein>
<evidence type="ECO:0000313" key="3">
    <source>
        <dbReference type="Proteomes" id="UP001367508"/>
    </source>
</evidence>
<organism evidence="2 3">
    <name type="scientific">Canavalia gladiata</name>
    <name type="common">Sword bean</name>
    <name type="synonym">Dolichos gladiatus</name>
    <dbReference type="NCBI Taxonomy" id="3824"/>
    <lineage>
        <taxon>Eukaryota</taxon>
        <taxon>Viridiplantae</taxon>
        <taxon>Streptophyta</taxon>
        <taxon>Embryophyta</taxon>
        <taxon>Tracheophyta</taxon>
        <taxon>Spermatophyta</taxon>
        <taxon>Magnoliopsida</taxon>
        <taxon>eudicotyledons</taxon>
        <taxon>Gunneridae</taxon>
        <taxon>Pentapetalae</taxon>
        <taxon>rosids</taxon>
        <taxon>fabids</taxon>
        <taxon>Fabales</taxon>
        <taxon>Fabaceae</taxon>
        <taxon>Papilionoideae</taxon>
        <taxon>50 kb inversion clade</taxon>
        <taxon>NPAAA clade</taxon>
        <taxon>indigoferoid/millettioid clade</taxon>
        <taxon>Phaseoleae</taxon>
        <taxon>Canavalia</taxon>
    </lineage>
</organism>
<proteinExistence type="predicted"/>
<dbReference type="Proteomes" id="UP001367508">
    <property type="component" value="Unassembled WGS sequence"/>
</dbReference>
<evidence type="ECO:0000256" key="1">
    <source>
        <dbReference type="SAM" id="MobiDB-lite"/>
    </source>
</evidence>
<accession>A0AAN9K8G5</accession>
<reference evidence="2 3" key="1">
    <citation type="submission" date="2024-01" db="EMBL/GenBank/DDBJ databases">
        <title>The genomes of 5 underutilized Papilionoideae crops provide insights into root nodulation and disease resistanc.</title>
        <authorList>
            <person name="Jiang F."/>
        </authorList>
    </citation>
    <scope>NUCLEOTIDE SEQUENCE [LARGE SCALE GENOMIC DNA]</scope>
    <source>
        <strain evidence="2">LVBAO_FW01</strain>
        <tissue evidence="2">Leaves</tissue>
    </source>
</reference>
<dbReference type="EMBL" id="JAYMYQ010000009">
    <property type="protein sequence ID" value="KAK7312855.1"/>
    <property type="molecule type" value="Genomic_DNA"/>
</dbReference>
<sequence length="101" mass="11289">MEVTDSANVIIIFDQSNKENIPPLCNTNKGKIPILHPTTSLKKCDKPKSKRVPLADITNLFNNPTSTATFTLPHQHPNGVLDLPRRTSSVHDSGTLRMRFR</sequence>
<gene>
    <name evidence="2" type="ORF">VNO77_37048</name>
</gene>